<evidence type="ECO:0000256" key="2">
    <source>
        <dbReference type="ARBA" id="ARBA00023015"/>
    </source>
</evidence>
<keyword evidence="4 5" id="KW-0539">Nucleus</keyword>
<evidence type="ECO:0000256" key="5">
    <source>
        <dbReference type="RuleBase" id="RU000682"/>
    </source>
</evidence>
<feature type="compositionally biased region" description="Basic residues" evidence="6">
    <location>
        <begin position="212"/>
        <end position="240"/>
    </location>
</feature>
<dbReference type="CDD" id="cd00086">
    <property type="entry name" value="homeodomain"/>
    <property type="match status" value="1"/>
</dbReference>
<dbReference type="Gene3D" id="1.10.10.60">
    <property type="entry name" value="Homeodomain-like"/>
    <property type="match status" value="1"/>
</dbReference>
<dbReference type="PANTHER" id="PTHR46271">
    <property type="entry name" value="HOMEOBOX PROTEIN, PUTATIVE-RELATED"/>
    <property type="match status" value="1"/>
</dbReference>
<dbReference type="GO" id="GO:0000978">
    <property type="term" value="F:RNA polymerase II cis-regulatory region sequence-specific DNA binding"/>
    <property type="evidence" value="ECO:0007669"/>
    <property type="project" value="TreeGrafter"/>
</dbReference>
<dbReference type="EnsemblMetazoa" id="AATE016624-RA">
    <property type="protein sequence ID" value="AATE016624-PA.1"/>
    <property type="gene ID" value="AATE016624"/>
</dbReference>
<dbReference type="Pfam" id="PF00046">
    <property type="entry name" value="Homeodomain"/>
    <property type="match status" value="1"/>
</dbReference>
<dbReference type="GO" id="GO:0045944">
    <property type="term" value="P:positive regulation of transcription by RNA polymerase II"/>
    <property type="evidence" value="ECO:0007669"/>
    <property type="project" value="InterPro"/>
</dbReference>
<feature type="compositionally biased region" description="Polar residues" evidence="6">
    <location>
        <begin position="390"/>
        <end position="399"/>
    </location>
</feature>
<dbReference type="GO" id="GO:0005634">
    <property type="term" value="C:nucleus"/>
    <property type="evidence" value="ECO:0007669"/>
    <property type="project" value="UniProtKB-SubCell"/>
</dbReference>
<feature type="region of interest" description="Disordered" evidence="6">
    <location>
        <begin position="181"/>
        <end position="273"/>
    </location>
</feature>
<dbReference type="SUPFAM" id="SSF46689">
    <property type="entry name" value="Homeodomain-like"/>
    <property type="match status" value="1"/>
</dbReference>
<feature type="compositionally biased region" description="Low complexity" evidence="6">
    <location>
        <begin position="241"/>
        <end position="269"/>
    </location>
</feature>
<evidence type="ECO:0000256" key="6">
    <source>
        <dbReference type="SAM" id="MobiDB-lite"/>
    </source>
</evidence>
<feature type="region of interest" description="Disordered" evidence="6">
    <location>
        <begin position="314"/>
        <end position="422"/>
    </location>
</feature>
<evidence type="ECO:0000313" key="7">
    <source>
        <dbReference type="EnsemblMetazoa" id="AATE016624-PA.1"/>
    </source>
</evidence>
<dbReference type="PROSITE" id="PS50071">
    <property type="entry name" value="HOMEOBOX_2"/>
    <property type="match status" value="1"/>
</dbReference>
<dbReference type="VEuPathDB" id="VectorBase:AATE016624"/>
<accession>A0A182JEL1</accession>
<dbReference type="InterPro" id="IPR009057">
    <property type="entry name" value="Homeodomain-like_sf"/>
</dbReference>
<dbReference type="STRING" id="41427.A0A182JEL1"/>
<dbReference type="SMART" id="SM00389">
    <property type="entry name" value="HOX"/>
    <property type="match status" value="1"/>
</dbReference>
<dbReference type="PANTHER" id="PTHR46271:SF2">
    <property type="entry name" value="RETINA AND ANTERIOR NEURAL FOLD HOMEOBOX PROTEIN 2"/>
    <property type="match status" value="1"/>
</dbReference>
<feature type="compositionally biased region" description="Basic residues" evidence="6">
    <location>
        <begin position="196"/>
        <end position="205"/>
    </location>
</feature>
<proteinExistence type="predicted"/>
<keyword evidence="2" id="KW-0805">Transcription regulation</keyword>
<keyword evidence="4 5" id="KW-0238">DNA-binding</keyword>
<evidence type="ECO:0000256" key="4">
    <source>
        <dbReference type="PROSITE-ProRule" id="PRU00108"/>
    </source>
</evidence>
<dbReference type="AlphaFoldDB" id="A0A182JEL1"/>
<evidence type="ECO:0000256" key="1">
    <source>
        <dbReference type="ARBA" id="ARBA00004123"/>
    </source>
</evidence>
<keyword evidence="4 5" id="KW-0371">Homeobox</keyword>
<comment type="subcellular location">
    <subcellularLocation>
        <location evidence="1 4 5">Nucleus</location>
    </subcellularLocation>
</comment>
<feature type="compositionally biased region" description="Gly residues" evidence="6">
    <location>
        <begin position="364"/>
        <end position="382"/>
    </location>
</feature>
<protein>
    <submittedName>
        <fullName evidence="7">Uncharacterized protein</fullName>
    </submittedName>
</protein>
<evidence type="ECO:0000256" key="3">
    <source>
        <dbReference type="ARBA" id="ARBA00023163"/>
    </source>
</evidence>
<reference evidence="7" key="1">
    <citation type="submission" date="2022-08" db="UniProtKB">
        <authorList>
            <consortium name="EnsemblMetazoa"/>
        </authorList>
    </citation>
    <scope>IDENTIFICATION</scope>
    <source>
        <strain evidence="7">EBRO</strain>
    </source>
</reference>
<dbReference type="InterPro" id="IPR001356">
    <property type="entry name" value="HD"/>
</dbReference>
<dbReference type="InterPro" id="IPR043562">
    <property type="entry name" value="RAX/RAX2"/>
</dbReference>
<sequence length="467" mass="51227">MDIKSLSEVQKQIFTNLIEKLIARNQFPPNEAEDVQKLLENVRDAKNFHKIMEKLKECGQLDVDIEENFREENGIFLKDTAKKFGPGGQTLTPRHTIDAILGLNNCENGGDSSDATDLSASPLSQIKLCDQQQMMAKAQLPTAYGGLGSPSSPDKYQQQLANYQSHIKSLDLAAAASLDPASGQGVLHHQLPSQPHLHHHHHPHHPVTAPHLHPHHQPHHQHHHSHLQQHLHQQQQHHAHNQLPSPTPQQQQQQHHQLSALHHAQHPALGHQAPHPSLAELEYMKTLKETNKYFIDRNYRGVAALGYGGKYGGGVDAPSEDGTGPAGGGEGYEEDLSPPAGNGSSGGSLKRKYDRTRDGEERTGGGGGGEGGNGDGGGGGGVMLPDGSEGNPSDSSINKYNKLHDDDEGGDDNCSKKKHRRNRTTFTTYQLHELERAFEKSHYPDVYSREELAMKVNLPEVRVQVGV</sequence>
<keyword evidence="3" id="KW-0804">Transcription</keyword>
<organism evidence="7">
    <name type="scientific">Anopheles atroparvus</name>
    <name type="common">European mosquito</name>
    <dbReference type="NCBI Taxonomy" id="41427"/>
    <lineage>
        <taxon>Eukaryota</taxon>
        <taxon>Metazoa</taxon>
        <taxon>Ecdysozoa</taxon>
        <taxon>Arthropoda</taxon>
        <taxon>Hexapoda</taxon>
        <taxon>Insecta</taxon>
        <taxon>Pterygota</taxon>
        <taxon>Neoptera</taxon>
        <taxon>Endopterygota</taxon>
        <taxon>Diptera</taxon>
        <taxon>Nematocera</taxon>
        <taxon>Culicoidea</taxon>
        <taxon>Culicidae</taxon>
        <taxon>Anophelinae</taxon>
        <taxon>Anopheles</taxon>
    </lineage>
</organism>
<feature type="compositionally biased region" description="Low complexity" evidence="6">
    <location>
        <begin position="181"/>
        <end position="195"/>
    </location>
</feature>
<name>A0A182JEL1_ANOAO</name>
<dbReference type="GO" id="GO:0000981">
    <property type="term" value="F:DNA-binding transcription factor activity, RNA polymerase II-specific"/>
    <property type="evidence" value="ECO:0007669"/>
    <property type="project" value="InterPro"/>
</dbReference>